<dbReference type="PROSITE" id="PS00636">
    <property type="entry name" value="DNAJ_1"/>
    <property type="match status" value="1"/>
</dbReference>
<evidence type="ECO:0000313" key="5">
    <source>
        <dbReference type="EMBL" id="KAK3877093.1"/>
    </source>
</evidence>
<accession>A0AAE1FMP3</accession>
<dbReference type="GO" id="GO:0031072">
    <property type="term" value="F:heat shock protein binding"/>
    <property type="evidence" value="ECO:0007669"/>
    <property type="project" value="TreeGrafter"/>
</dbReference>
<dbReference type="FunFam" id="1.10.287.110:FF:000035">
    <property type="entry name" value="DnaJ homolog subfamily C member 9"/>
    <property type="match status" value="1"/>
</dbReference>
<dbReference type="AlphaFoldDB" id="A0AAE1FMP3"/>
<dbReference type="PANTHER" id="PTHR44144:SF1">
    <property type="entry name" value="DNAJ HOMOLOG SUBFAMILY C MEMBER 9"/>
    <property type="match status" value="1"/>
</dbReference>
<dbReference type="PRINTS" id="PR00625">
    <property type="entry name" value="JDOMAIN"/>
</dbReference>
<dbReference type="GO" id="GO:0005634">
    <property type="term" value="C:nucleus"/>
    <property type="evidence" value="ECO:0007669"/>
    <property type="project" value="TreeGrafter"/>
</dbReference>
<dbReference type="SUPFAM" id="SSF46565">
    <property type="entry name" value="Chaperone J-domain"/>
    <property type="match status" value="1"/>
</dbReference>
<sequence>MTGLLDSCEGFFGSRDLYQVLGVEKTATEKELKKSYHRVSLKVHPDRVNPEEKSNATQKFQTLGKVYAILSDVDRRAVYDESGEIDDENIAPDDRDWDQYWRLLFRKITISDIKNFEAQYKESEEELNDLKEAYLDGEGKMGYILQNVLCSTIEDEPRFTKIIQKWIQEEEVPDFNLFSKETKRKKDARKRKAAKEAEEAEEMKKQLGLGDTDDSLKALILQRGQQRAGEMDSFLDGLAAKYGGGGGKGKKKTNRKGGKK</sequence>
<dbReference type="InterPro" id="IPR056453">
    <property type="entry name" value="HTH_DNAJC9"/>
</dbReference>
<name>A0AAE1FMP3_PETCI</name>
<evidence type="ECO:0000259" key="4">
    <source>
        <dbReference type="PROSITE" id="PS50076"/>
    </source>
</evidence>
<dbReference type="InterPro" id="IPR018253">
    <property type="entry name" value="DnaJ_domain_CS"/>
</dbReference>
<dbReference type="SMART" id="SM00271">
    <property type="entry name" value="DnaJ"/>
    <property type="match status" value="1"/>
</dbReference>
<dbReference type="GO" id="GO:0005737">
    <property type="term" value="C:cytoplasm"/>
    <property type="evidence" value="ECO:0007669"/>
    <property type="project" value="TreeGrafter"/>
</dbReference>
<keyword evidence="2" id="KW-0175">Coiled coil</keyword>
<keyword evidence="1" id="KW-0597">Phosphoprotein</keyword>
<evidence type="ECO:0000313" key="6">
    <source>
        <dbReference type="Proteomes" id="UP001286313"/>
    </source>
</evidence>
<feature type="compositionally biased region" description="Basic and acidic residues" evidence="3">
    <location>
        <begin position="194"/>
        <end position="205"/>
    </location>
</feature>
<dbReference type="Pfam" id="PF23302">
    <property type="entry name" value="HTH_DNAJC9"/>
    <property type="match status" value="1"/>
</dbReference>
<evidence type="ECO:0000256" key="1">
    <source>
        <dbReference type="ARBA" id="ARBA00022553"/>
    </source>
</evidence>
<organism evidence="5 6">
    <name type="scientific">Petrolisthes cinctipes</name>
    <name type="common">Flat porcelain crab</name>
    <dbReference type="NCBI Taxonomy" id="88211"/>
    <lineage>
        <taxon>Eukaryota</taxon>
        <taxon>Metazoa</taxon>
        <taxon>Ecdysozoa</taxon>
        <taxon>Arthropoda</taxon>
        <taxon>Crustacea</taxon>
        <taxon>Multicrustacea</taxon>
        <taxon>Malacostraca</taxon>
        <taxon>Eumalacostraca</taxon>
        <taxon>Eucarida</taxon>
        <taxon>Decapoda</taxon>
        <taxon>Pleocyemata</taxon>
        <taxon>Anomura</taxon>
        <taxon>Galatheoidea</taxon>
        <taxon>Porcellanidae</taxon>
        <taxon>Petrolisthes</taxon>
    </lineage>
</organism>
<dbReference type="InterPro" id="IPR052594">
    <property type="entry name" value="J_domain-containing_protein"/>
</dbReference>
<reference evidence="5" key="1">
    <citation type="submission" date="2023-10" db="EMBL/GenBank/DDBJ databases">
        <title>Genome assemblies of two species of porcelain crab, Petrolisthes cinctipes and Petrolisthes manimaculis (Anomura: Porcellanidae).</title>
        <authorList>
            <person name="Angst P."/>
        </authorList>
    </citation>
    <scope>NUCLEOTIDE SEQUENCE</scope>
    <source>
        <strain evidence="5">PB745_01</strain>
        <tissue evidence="5">Gill</tissue>
    </source>
</reference>
<feature type="coiled-coil region" evidence="2">
    <location>
        <begin position="106"/>
        <end position="140"/>
    </location>
</feature>
<dbReference type="Proteomes" id="UP001286313">
    <property type="component" value="Unassembled WGS sequence"/>
</dbReference>
<dbReference type="PANTHER" id="PTHR44144">
    <property type="entry name" value="DNAJ HOMOLOG SUBFAMILY C MEMBER 9"/>
    <property type="match status" value="1"/>
</dbReference>
<dbReference type="EMBL" id="JAWQEG010001724">
    <property type="protein sequence ID" value="KAK3877093.1"/>
    <property type="molecule type" value="Genomic_DNA"/>
</dbReference>
<feature type="region of interest" description="Disordered" evidence="3">
    <location>
        <begin position="189"/>
        <end position="209"/>
    </location>
</feature>
<protein>
    <recommendedName>
        <fullName evidence="4">J domain-containing protein</fullName>
    </recommendedName>
</protein>
<feature type="region of interest" description="Disordered" evidence="3">
    <location>
        <begin position="239"/>
        <end position="260"/>
    </location>
</feature>
<evidence type="ECO:0000256" key="3">
    <source>
        <dbReference type="SAM" id="MobiDB-lite"/>
    </source>
</evidence>
<feature type="domain" description="J" evidence="4">
    <location>
        <begin position="16"/>
        <end position="83"/>
    </location>
</feature>
<keyword evidence="6" id="KW-1185">Reference proteome</keyword>
<proteinExistence type="predicted"/>
<dbReference type="InterPro" id="IPR036869">
    <property type="entry name" value="J_dom_sf"/>
</dbReference>
<comment type="caution">
    <text evidence="5">The sequence shown here is derived from an EMBL/GenBank/DDBJ whole genome shotgun (WGS) entry which is preliminary data.</text>
</comment>
<feature type="compositionally biased region" description="Basic residues" evidence="3">
    <location>
        <begin position="248"/>
        <end position="260"/>
    </location>
</feature>
<dbReference type="Gene3D" id="1.10.287.110">
    <property type="entry name" value="DnaJ domain"/>
    <property type="match status" value="1"/>
</dbReference>
<dbReference type="CDD" id="cd06257">
    <property type="entry name" value="DnaJ"/>
    <property type="match status" value="1"/>
</dbReference>
<dbReference type="PROSITE" id="PS50076">
    <property type="entry name" value="DNAJ_2"/>
    <property type="match status" value="1"/>
</dbReference>
<dbReference type="InterPro" id="IPR001623">
    <property type="entry name" value="DnaJ_domain"/>
</dbReference>
<dbReference type="Pfam" id="PF00226">
    <property type="entry name" value="DnaJ"/>
    <property type="match status" value="1"/>
</dbReference>
<evidence type="ECO:0000256" key="2">
    <source>
        <dbReference type="SAM" id="Coils"/>
    </source>
</evidence>
<gene>
    <name evidence="5" type="ORF">Pcinc_018165</name>
</gene>